<comment type="caution">
    <text evidence="1">The sequence shown here is derived from an EMBL/GenBank/DDBJ whole genome shotgun (WGS) entry which is preliminary data.</text>
</comment>
<keyword evidence="2" id="KW-1185">Reference proteome</keyword>
<name>A0A9P0M784_ACAOB</name>
<evidence type="ECO:0000313" key="1">
    <source>
        <dbReference type="EMBL" id="CAH2008706.1"/>
    </source>
</evidence>
<dbReference type="Proteomes" id="UP001152888">
    <property type="component" value="Unassembled WGS sequence"/>
</dbReference>
<dbReference type="EMBL" id="CAKOFQ010007828">
    <property type="protein sequence ID" value="CAH2008706.1"/>
    <property type="molecule type" value="Genomic_DNA"/>
</dbReference>
<gene>
    <name evidence="1" type="ORF">ACAOBT_LOCUS30407</name>
</gene>
<protein>
    <submittedName>
        <fullName evidence="1">Uncharacterized protein</fullName>
    </submittedName>
</protein>
<organism evidence="1 2">
    <name type="scientific">Acanthoscelides obtectus</name>
    <name type="common">Bean weevil</name>
    <name type="synonym">Bruchus obtectus</name>
    <dbReference type="NCBI Taxonomy" id="200917"/>
    <lineage>
        <taxon>Eukaryota</taxon>
        <taxon>Metazoa</taxon>
        <taxon>Ecdysozoa</taxon>
        <taxon>Arthropoda</taxon>
        <taxon>Hexapoda</taxon>
        <taxon>Insecta</taxon>
        <taxon>Pterygota</taxon>
        <taxon>Neoptera</taxon>
        <taxon>Endopterygota</taxon>
        <taxon>Coleoptera</taxon>
        <taxon>Polyphaga</taxon>
        <taxon>Cucujiformia</taxon>
        <taxon>Chrysomeloidea</taxon>
        <taxon>Chrysomelidae</taxon>
        <taxon>Bruchinae</taxon>
        <taxon>Bruchini</taxon>
        <taxon>Acanthoscelides</taxon>
    </lineage>
</organism>
<evidence type="ECO:0000313" key="2">
    <source>
        <dbReference type="Proteomes" id="UP001152888"/>
    </source>
</evidence>
<dbReference type="AlphaFoldDB" id="A0A9P0M784"/>
<reference evidence="1" key="1">
    <citation type="submission" date="2022-03" db="EMBL/GenBank/DDBJ databases">
        <authorList>
            <person name="Sayadi A."/>
        </authorList>
    </citation>
    <scope>NUCLEOTIDE SEQUENCE</scope>
</reference>
<sequence>MPRVYTFAQTVENVRNNSELLAKRGIDSGFAKAADRHCQISINLLILGQELKDHLTRRPQQTHLPRELRSVIFRTSGTRACRKSRATTRKKEGKV</sequence>
<accession>A0A9P0M784</accession>
<proteinExistence type="predicted"/>